<sequence>MKSIFAHVLFFISIVDFLCVFCKKKKYATYPEVVSRATTFLPRVQGKTCLLKPDGGPCRAEIIMYYFDPATMACSTFTWGGCQGNGNRFDSREQCLDRCLTKPNQRGSRPQWCSLSFDYGFCFGALERWYYDHLWKVCKKTIYSGCGGNKNNFYNQEQCESICRFGKGPIPIQTTERGGMKKVLIINPWDTTPRRGRDQTAGVSSKVNNTTSAG</sequence>
<name>A0A922CFG4_MANSE</name>
<dbReference type="Pfam" id="PF00014">
    <property type="entry name" value="Kunitz_BPTI"/>
    <property type="match status" value="2"/>
</dbReference>
<feature type="domain" description="BPTI/Kunitz inhibitor" evidence="6">
    <location>
        <begin position="113"/>
        <end position="163"/>
    </location>
</feature>
<protein>
    <recommendedName>
        <fullName evidence="6">BPTI/Kunitz inhibitor domain-containing protein</fullName>
    </recommendedName>
</protein>
<keyword evidence="2" id="KW-0722">Serine protease inhibitor</keyword>
<dbReference type="EMBL" id="JH668315">
    <property type="protein sequence ID" value="KAG6445056.1"/>
    <property type="molecule type" value="Genomic_DNA"/>
</dbReference>
<evidence type="ECO:0000256" key="1">
    <source>
        <dbReference type="ARBA" id="ARBA00022690"/>
    </source>
</evidence>
<evidence type="ECO:0000256" key="3">
    <source>
        <dbReference type="ARBA" id="ARBA00023157"/>
    </source>
</evidence>
<dbReference type="AlphaFoldDB" id="A0A922CFG4"/>
<dbReference type="CDD" id="cd00109">
    <property type="entry name" value="Kunitz-type"/>
    <property type="match status" value="1"/>
</dbReference>
<feature type="signal peptide" evidence="5">
    <location>
        <begin position="1"/>
        <end position="22"/>
    </location>
</feature>
<organism evidence="7 8">
    <name type="scientific">Manduca sexta</name>
    <name type="common">Tobacco hawkmoth</name>
    <name type="synonym">Tobacco hornworm</name>
    <dbReference type="NCBI Taxonomy" id="7130"/>
    <lineage>
        <taxon>Eukaryota</taxon>
        <taxon>Metazoa</taxon>
        <taxon>Ecdysozoa</taxon>
        <taxon>Arthropoda</taxon>
        <taxon>Hexapoda</taxon>
        <taxon>Insecta</taxon>
        <taxon>Pterygota</taxon>
        <taxon>Neoptera</taxon>
        <taxon>Endopterygota</taxon>
        <taxon>Lepidoptera</taxon>
        <taxon>Glossata</taxon>
        <taxon>Ditrysia</taxon>
        <taxon>Bombycoidea</taxon>
        <taxon>Sphingidae</taxon>
        <taxon>Sphinginae</taxon>
        <taxon>Sphingini</taxon>
        <taxon>Manduca</taxon>
    </lineage>
</organism>
<dbReference type="GO" id="GO:0004867">
    <property type="term" value="F:serine-type endopeptidase inhibitor activity"/>
    <property type="evidence" value="ECO:0007669"/>
    <property type="project" value="UniProtKB-KW"/>
</dbReference>
<dbReference type="EMBL" id="JH668315">
    <property type="protein sequence ID" value="KAG6445055.1"/>
    <property type="molecule type" value="Genomic_DNA"/>
</dbReference>
<dbReference type="FunFam" id="4.10.410.10:FF:000020">
    <property type="entry name" value="Collagen, type VI, alpha 3"/>
    <property type="match status" value="1"/>
</dbReference>
<dbReference type="InterPro" id="IPR002223">
    <property type="entry name" value="Kunitz_BPTI"/>
</dbReference>
<dbReference type="Proteomes" id="UP000791440">
    <property type="component" value="Unassembled WGS sequence"/>
</dbReference>
<evidence type="ECO:0000256" key="5">
    <source>
        <dbReference type="SAM" id="SignalP"/>
    </source>
</evidence>
<dbReference type="InterPro" id="IPR036880">
    <property type="entry name" value="Kunitz_BPTI_sf"/>
</dbReference>
<comment type="caution">
    <text evidence="7">The sequence shown here is derived from an EMBL/GenBank/DDBJ whole genome shotgun (WGS) entry which is preliminary data.</text>
</comment>
<dbReference type="PRINTS" id="PR00759">
    <property type="entry name" value="BASICPTASE"/>
</dbReference>
<evidence type="ECO:0000313" key="8">
    <source>
        <dbReference type="Proteomes" id="UP000791440"/>
    </source>
</evidence>
<accession>A0A922CFG4</accession>
<evidence type="ECO:0000256" key="2">
    <source>
        <dbReference type="ARBA" id="ARBA00022900"/>
    </source>
</evidence>
<reference evidence="7" key="1">
    <citation type="journal article" date="2016" name="Insect Biochem. Mol. Biol.">
        <title>Multifaceted biological insights from a draft genome sequence of the tobacco hornworm moth, Manduca sexta.</title>
        <authorList>
            <person name="Kanost M.R."/>
            <person name="Arrese E.L."/>
            <person name="Cao X."/>
            <person name="Chen Y.R."/>
            <person name="Chellapilla S."/>
            <person name="Goldsmith M.R."/>
            <person name="Grosse-Wilde E."/>
            <person name="Heckel D.G."/>
            <person name="Herndon N."/>
            <person name="Jiang H."/>
            <person name="Papanicolaou A."/>
            <person name="Qu J."/>
            <person name="Soulages J.L."/>
            <person name="Vogel H."/>
            <person name="Walters J."/>
            <person name="Waterhouse R.M."/>
            <person name="Ahn S.J."/>
            <person name="Almeida F.C."/>
            <person name="An C."/>
            <person name="Aqrawi P."/>
            <person name="Bretschneider A."/>
            <person name="Bryant W.B."/>
            <person name="Bucks S."/>
            <person name="Chao H."/>
            <person name="Chevignon G."/>
            <person name="Christen J.M."/>
            <person name="Clarke D.F."/>
            <person name="Dittmer N.T."/>
            <person name="Ferguson L.C.F."/>
            <person name="Garavelou S."/>
            <person name="Gordon K.H.J."/>
            <person name="Gunaratna R.T."/>
            <person name="Han Y."/>
            <person name="Hauser F."/>
            <person name="He Y."/>
            <person name="Heidel-Fischer H."/>
            <person name="Hirsh A."/>
            <person name="Hu Y."/>
            <person name="Jiang H."/>
            <person name="Kalra D."/>
            <person name="Klinner C."/>
            <person name="Konig C."/>
            <person name="Kovar C."/>
            <person name="Kroll A.R."/>
            <person name="Kuwar S.S."/>
            <person name="Lee S.L."/>
            <person name="Lehman R."/>
            <person name="Li K."/>
            <person name="Li Z."/>
            <person name="Liang H."/>
            <person name="Lovelace S."/>
            <person name="Lu Z."/>
            <person name="Mansfield J.H."/>
            <person name="McCulloch K.J."/>
            <person name="Mathew T."/>
            <person name="Morton B."/>
            <person name="Muzny D.M."/>
            <person name="Neunemann D."/>
            <person name="Ongeri F."/>
            <person name="Pauchet Y."/>
            <person name="Pu L.L."/>
            <person name="Pyrousis I."/>
            <person name="Rao X.J."/>
            <person name="Redding A."/>
            <person name="Roesel C."/>
            <person name="Sanchez-Gracia A."/>
            <person name="Schaack S."/>
            <person name="Shukla A."/>
            <person name="Tetreau G."/>
            <person name="Wang Y."/>
            <person name="Xiong G.H."/>
            <person name="Traut W."/>
            <person name="Walsh T.K."/>
            <person name="Worley K.C."/>
            <person name="Wu D."/>
            <person name="Wu W."/>
            <person name="Wu Y.Q."/>
            <person name="Zhang X."/>
            <person name="Zou Z."/>
            <person name="Zucker H."/>
            <person name="Briscoe A.D."/>
            <person name="Burmester T."/>
            <person name="Clem R.J."/>
            <person name="Feyereisen R."/>
            <person name="Grimmelikhuijzen C.J.P."/>
            <person name="Hamodrakas S.J."/>
            <person name="Hansson B.S."/>
            <person name="Huguet E."/>
            <person name="Jermiin L.S."/>
            <person name="Lan Q."/>
            <person name="Lehman H.K."/>
            <person name="Lorenzen M."/>
            <person name="Merzendorfer H."/>
            <person name="Michalopoulos I."/>
            <person name="Morton D.B."/>
            <person name="Muthukrishnan S."/>
            <person name="Oakeshott J.G."/>
            <person name="Palmer W."/>
            <person name="Park Y."/>
            <person name="Passarelli A.L."/>
            <person name="Rozas J."/>
            <person name="Schwartz L.M."/>
            <person name="Smith W."/>
            <person name="Southgate A."/>
            <person name="Vilcinskas A."/>
            <person name="Vogt R."/>
            <person name="Wang P."/>
            <person name="Werren J."/>
            <person name="Yu X.Q."/>
            <person name="Zhou J.J."/>
            <person name="Brown S.J."/>
            <person name="Scherer S.E."/>
            <person name="Richards S."/>
            <person name="Blissard G.W."/>
        </authorList>
    </citation>
    <scope>NUCLEOTIDE SEQUENCE</scope>
</reference>
<evidence type="ECO:0000313" key="7">
    <source>
        <dbReference type="EMBL" id="KAG6445055.1"/>
    </source>
</evidence>
<feature type="chain" id="PRO_5038276718" description="BPTI/Kunitz inhibitor domain-containing protein" evidence="5">
    <location>
        <begin position="23"/>
        <end position="214"/>
    </location>
</feature>
<proteinExistence type="predicted"/>
<dbReference type="PANTHER" id="PTHR10083:SF373">
    <property type="entry name" value="SERINE PEPTIDASE INHIBITOR, KUNITZ TYPE, 2"/>
    <property type="match status" value="1"/>
</dbReference>
<keyword evidence="5" id="KW-0732">Signal</keyword>
<evidence type="ECO:0000256" key="4">
    <source>
        <dbReference type="SAM" id="MobiDB-lite"/>
    </source>
</evidence>
<keyword evidence="8" id="KW-1185">Reference proteome</keyword>
<dbReference type="SUPFAM" id="SSF57362">
    <property type="entry name" value="BPTI-like"/>
    <property type="match status" value="2"/>
</dbReference>
<dbReference type="PROSITE" id="PS50279">
    <property type="entry name" value="BPTI_KUNITZ_2"/>
    <property type="match status" value="2"/>
</dbReference>
<dbReference type="PANTHER" id="PTHR10083">
    <property type="entry name" value="KUNITZ-TYPE PROTEASE INHIBITOR-RELATED"/>
    <property type="match status" value="1"/>
</dbReference>
<reference evidence="7" key="2">
    <citation type="submission" date="2020-12" db="EMBL/GenBank/DDBJ databases">
        <authorList>
            <person name="Kanost M."/>
        </authorList>
    </citation>
    <scope>NUCLEOTIDE SEQUENCE</scope>
</reference>
<keyword evidence="1" id="KW-0646">Protease inhibitor</keyword>
<dbReference type="Gene3D" id="4.10.410.10">
    <property type="entry name" value="Pancreatic trypsin inhibitor Kunitz domain"/>
    <property type="match status" value="2"/>
</dbReference>
<evidence type="ECO:0000259" key="6">
    <source>
        <dbReference type="PROSITE" id="PS50279"/>
    </source>
</evidence>
<feature type="domain" description="BPTI/Kunitz inhibitor" evidence="6">
    <location>
        <begin position="49"/>
        <end position="99"/>
    </location>
</feature>
<feature type="compositionally biased region" description="Polar residues" evidence="4">
    <location>
        <begin position="201"/>
        <end position="214"/>
    </location>
</feature>
<dbReference type="SMART" id="SM00131">
    <property type="entry name" value="KU"/>
    <property type="match status" value="2"/>
</dbReference>
<dbReference type="CDD" id="cd22638">
    <property type="entry name" value="Kunitz_amblin-like"/>
    <property type="match status" value="1"/>
</dbReference>
<keyword evidence="3" id="KW-1015">Disulfide bond</keyword>
<dbReference type="InterPro" id="IPR050098">
    <property type="entry name" value="TFPI/VKTCI-like"/>
</dbReference>
<dbReference type="GO" id="GO:0005615">
    <property type="term" value="C:extracellular space"/>
    <property type="evidence" value="ECO:0007669"/>
    <property type="project" value="TreeGrafter"/>
</dbReference>
<feature type="region of interest" description="Disordered" evidence="4">
    <location>
        <begin position="190"/>
        <end position="214"/>
    </location>
</feature>
<gene>
    <name evidence="7" type="ORF">O3G_MSEX003697</name>
</gene>
<dbReference type="PROSITE" id="PS00280">
    <property type="entry name" value="BPTI_KUNITZ_1"/>
    <property type="match status" value="1"/>
</dbReference>
<dbReference type="InterPro" id="IPR020901">
    <property type="entry name" value="Prtase_inh_Kunz-CS"/>
</dbReference>